<dbReference type="EMBL" id="SSOP01000009">
    <property type="protein sequence ID" value="KAB5595409.1"/>
    <property type="molecule type" value="Genomic_DNA"/>
</dbReference>
<comment type="catalytic activity">
    <reaction evidence="7">
        <text>O-phospho-L-seryl-[protein] + H2O = L-seryl-[protein] + phosphate</text>
        <dbReference type="Rhea" id="RHEA:20629"/>
        <dbReference type="Rhea" id="RHEA-COMP:9863"/>
        <dbReference type="Rhea" id="RHEA-COMP:11604"/>
        <dbReference type="ChEBI" id="CHEBI:15377"/>
        <dbReference type="ChEBI" id="CHEBI:29999"/>
        <dbReference type="ChEBI" id="CHEBI:43474"/>
        <dbReference type="ChEBI" id="CHEBI:83421"/>
        <dbReference type="EC" id="3.1.3.16"/>
    </reaction>
</comment>
<protein>
    <recommendedName>
        <fullName evidence="9">Serine/threonine-protein phosphatase</fullName>
        <ecNumber evidence="9">3.1.3.16</ecNumber>
    </recommendedName>
</protein>
<feature type="compositionally biased region" description="Basic and acidic residues" evidence="11">
    <location>
        <begin position="672"/>
        <end position="682"/>
    </location>
</feature>
<comment type="caution">
    <text evidence="13">The sequence shown here is derived from an EMBL/GenBank/DDBJ whole genome shotgun (WGS) entry which is preliminary data.</text>
</comment>
<keyword evidence="1" id="KW-0479">Metal-binding</keyword>
<evidence type="ECO:0000256" key="7">
    <source>
        <dbReference type="ARBA" id="ARBA00047761"/>
    </source>
</evidence>
<dbReference type="Gene3D" id="3.40.50.150">
    <property type="entry name" value="Vaccinia Virus protein VP39"/>
    <property type="match status" value="1"/>
</dbReference>
<evidence type="ECO:0000256" key="9">
    <source>
        <dbReference type="RuleBase" id="RU004273"/>
    </source>
</evidence>
<feature type="compositionally biased region" description="Basic and acidic residues" evidence="11">
    <location>
        <begin position="1591"/>
        <end position="1610"/>
    </location>
</feature>
<feature type="compositionally biased region" description="Low complexity" evidence="11">
    <location>
        <begin position="1432"/>
        <end position="1448"/>
    </location>
</feature>
<feature type="region of interest" description="Disordered" evidence="11">
    <location>
        <begin position="1"/>
        <end position="73"/>
    </location>
</feature>
<feature type="region of interest" description="Disordered" evidence="11">
    <location>
        <begin position="1900"/>
        <end position="1931"/>
    </location>
</feature>
<feature type="compositionally biased region" description="Basic residues" evidence="11">
    <location>
        <begin position="1544"/>
        <end position="1573"/>
    </location>
</feature>
<evidence type="ECO:0000256" key="5">
    <source>
        <dbReference type="ARBA" id="ARBA00022912"/>
    </source>
</evidence>
<dbReference type="CDD" id="cd07415">
    <property type="entry name" value="MPP_PP2A_PP4_PP6"/>
    <property type="match status" value="1"/>
</dbReference>
<evidence type="ECO:0000256" key="8">
    <source>
        <dbReference type="ARBA" id="ARBA00048336"/>
    </source>
</evidence>
<dbReference type="InterPro" id="IPR000330">
    <property type="entry name" value="SNF2_N"/>
</dbReference>
<dbReference type="FunFam" id="3.60.21.10:FF:000005">
    <property type="entry name" value="Serine/threonine-protein phosphatase"/>
    <property type="match status" value="1"/>
</dbReference>
<dbReference type="InterPro" id="IPR029052">
    <property type="entry name" value="Metallo-depent_PP-like"/>
</dbReference>
<keyword evidence="2" id="KW-0547">Nucleotide-binding</keyword>
<keyword evidence="3 9" id="KW-0378">Hydrolase</keyword>
<dbReference type="GO" id="GO:0004722">
    <property type="term" value="F:protein serine/threonine phosphatase activity"/>
    <property type="evidence" value="ECO:0007669"/>
    <property type="project" value="UniProtKB-EC"/>
</dbReference>
<evidence type="ECO:0000259" key="12">
    <source>
        <dbReference type="PROSITE" id="PS51194"/>
    </source>
</evidence>
<dbReference type="SUPFAM" id="SSF53335">
    <property type="entry name" value="S-adenosyl-L-methionine-dependent methyltransferases"/>
    <property type="match status" value="1"/>
</dbReference>
<dbReference type="InterPro" id="IPR006186">
    <property type="entry name" value="Ser/Thr-sp_prot-phosphatase"/>
</dbReference>
<keyword evidence="5" id="KW-0904">Protein phosphatase</keyword>
<evidence type="ECO:0000256" key="3">
    <source>
        <dbReference type="ARBA" id="ARBA00022801"/>
    </source>
</evidence>
<dbReference type="SMART" id="SM00487">
    <property type="entry name" value="DEXDc"/>
    <property type="match status" value="1"/>
</dbReference>
<sequence>MPPKKKATSTNGRQAKLAFGNGKLNTKEVNKSAPTSDNELNDDQTDNDTEVETGPAGKKSKASPETSHLPPLASIPDMFADIVRRMPELHKVSKHLNGRSLRVATMCSGTESPLLALGLISRAMGALGSNFKVEHVFSCEIEPFKQAYIERNFSPPILFRDVCELGGSSATTAYGALVDVPGNVDLLIAGTSCVDFSNLNNARLGIDSGGESSNTFHGMLNWVKRHRPPIIVLKLKSIDYAAQPARFDTKQYYIPHTRTRGYCVAFDSRATRTSKQSGSQLAETWLARVKDMARPASCPLDTFLLEGDDPRIWAARAKLVQDAGVDRRAAKTDWGRCESRHQKERFTKELGNKRPMTGWDESGFCQPPDYSWIDWWKAQVERVWDLSDILYLTFAQKGIDPLFKSLVWNLSQNVDRQDLRMRLGISPCLTPSMIPFLTARGGPMTGLEALSLQGLPIEELLLTRETEDQLMDLAGNAMSTTVVGTAMCVSLILGYHLLKPGNGEAEMAVVEDVDDVADHIIGEDELTVRDLDLASTSSSNKSGSLSELREMAAKSVRMCVCEGRTGVTSAVIKRCVACGATACARCAGRPEHEYIDVIFGDMKKEEGDEEMNAEARKTVYEPARLQPRDFERELKRVLPMCVQIEGITKALSALGENEDVEMEGNSDEEDEEPKKAAKEGSDASRRNIVRKALSEVAGVELRFVMLKRQEIWVAVYEALNARLELHMYPYGPEWRLYGVPASTVASGALERVVLMQPLARCIIGDDAKDLLSGKQWEVAVPEAHTFDVKIKGSDEKVPSWEARLGLQGKFRDKLVWRKLCLESDELGEAQGEYRLLDKCGTAAGSLHVRESHKNEPPTYLFFDPSRGGDFANDGFVISRTTRRLEHGEARPVIARLSSRWRLKDVEEETVKFSVGEKWVKAPLKIKPASSGDATVAAPSKPIEFTLGEDSCAKAHALLVCDVPLGPNPDTVWPRNEWMEVDKVHERGTYRAVTWLTERVRDLEHLSEWRTLASVDAVDHKNCERCAPSSPAILWFKHNRRFYAIEDKQQAGPYEQALKNRPSPFVTQLRYDEESQRGTFRIAVNVATLMHAASANLPSVGRTEPIVLSYRFTTNFVPPVKLNLPSFTMKSNRRDPENVQPKKFKTPLRKEQLRSLHWMLAQESQDAPAFVEEEISEAQLEPLGWRVEGKAERSVHIRGGVLADEVGYGKTAITLALVATTLEKKDPSPKSGLTDGLIHTNATLIVVPPHLVLQWPSEVEKFAPKAFKVIVVKDQKDLNSITVQEIVDADMVIVASGLFKSERHLENLTAFAGVGDLPSADGRYFNARLEEAWEKLKEQIARLQKQGSKAVMENMLDAIKRADEELDIVMKKRLKGKQYREQAAGVRTPSPEPSSPVSSVAPPLSSSPSSSPPPEETSERRPNEKRMIMEVVIPSKSSSSKTAIPSTKAEQAKNIRRNTSRNPIMIPDSDSEEEITSDNKRKRGASGKSKAPIKVNKAKRKATSDDEDFAEEAWSDSEPESVAATSESDDAEEVIEVSEDEKPKGKAKAKAKAKAPAKPKATAKPKRPPTKKRKTGEDDKEDSDSPDTQKQQIKEKKSRVQQDPWELKSDEVRNDWTQMQSPPLEAFHFKRLVVDEYTYLDGKAHALVTRLKSRFSWVLSGTPPIHDFAAVKTIAVFLGIHLGIDDDSIGTSALVKKRRKEQTAAESFHSFRDVRSLEWHIRRHQVAQAFLDQFVRQNVAEIDEIKSEEHIEYITLPAAERAIYLELKHHLLAIDMNVKKTKKTDGDREKRLAAALGESQSAEEALLKRCSHFDLDVDDVDNAVLECEAIVKERERQLEACKQELAETLPEMQAQHSLVLREQSENQTPFGDWVKVTREKGIGDADATKILLELMEQAGCSEGRGKIPPPQAVSTTGKPKEKKVKTSGKSVPKPDTIADRAWKLREETHVLRKLVKELVARVRSHRFFLAVRDLQQDRAHEKVVDCPACGRKNLPWEEISLLSSCGHMGCEQCVRAATSMGSEVCVLAYKNGPDAGGCAAGARDHNVVHASSLGKDESWDRNGKHYGKKLEAIIDLIKKKIPKKERVLIFVQFPDLMKKVASALSDSGLPFLQIQGTANAKSKALDSFQRPESKDRVLLLNVMDESASGANLTIANHAIFLSPLLTPSPHIYEACETQAIGRVRRYGQTNLVHVWRFLTRDSIDTEIYEDRVIASVSKLYTVFIAISTITHLIEQIEQLKRCEPISEAQVKELCLKAREILIEEGNVQYVDAPVTICGDIHGQFFDLIELFKMGGFCPDTNYLFMGDFVDRGFYSVETFLLLLAFKVRYPDRITLIRGNHESRQITQVYGFYDECQRKYGSANVWRYCCEVFDYLALGAVVDGRVFCVHGGLSPNINAIDQIRMIDRKQEVPHDGAMCDLLWSDPDDIADWGLSPRGAGFLFGAKVTKMFAHHNAIDLIARAHQLAMEGYKLMFDQTIVTVWSAPNYCYRCGNVASILELDENLRQEYKVFKHAPSDTRSIPAKRPPADYFL</sequence>
<dbReference type="Gene3D" id="3.40.50.300">
    <property type="entry name" value="P-loop containing nucleotide triphosphate hydrolases"/>
    <property type="match status" value="1"/>
</dbReference>
<dbReference type="InterPro" id="IPR029063">
    <property type="entry name" value="SAM-dependent_MTases_sf"/>
</dbReference>
<name>A0A5N5QUV6_9AGAM</name>
<dbReference type="InterPro" id="IPR027417">
    <property type="entry name" value="P-loop_NTPase"/>
</dbReference>
<organism evidence="13 14">
    <name type="scientific">Ceratobasidium theobromae</name>
    <dbReference type="NCBI Taxonomy" id="1582974"/>
    <lineage>
        <taxon>Eukaryota</taxon>
        <taxon>Fungi</taxon>
        <taxon>Dikarya</taxon>
        <taxon>Basidiomycota</taxon>
        <taxon>Agaricomycotina</taxon>
        <taxon>Agaricomycetes</taxon>
        <taxon>Cantharellales</taxon>
        <taxon>Ceratobasidiaceae</taxon>
        <taxon>Ceratobasidium</taxon>
    </lineage>
</organism>
<feature type="compositionally biased region" description="Acidic residues" evidence="11">
    <location>
        <begin position="1526"/>
        <end position="1538"/>
    </location>
</feature>
<dbReference type="OrthoDB" id="423221at2759"/>
<dbReference type="InterPro" id="IPR049730">
    <property type="entry name" value="SNF2/RAD54-like_C"/>
</dbReference>
<feature type="compositionally biased region" description="Acidic residues" evidence="11">
    <location>
        <begin position="39"/>
        <end position="51"/>
    </location>
</feature>
<dbReference type="PROSITE" id="PS00125">
    <property type="entry name" value="SER_THR_PHOSPHATASE"/>
    <property type="match status" value="1"/>
</dbReference>
<feature type="compositionally biased region" description="Acidic residues" evidence="11">
    <location>
        <begin position="1504"/>
        <end position="1518"/>
    </location>
</feature>
<evidence type="ECO:0000256" key="2">
    <source>
        <dbReference type="ARBA" id="ARBA00022741"/>
    </source>
</evidence>
<feature type="region of interest" description="Disordered" evidence="11">
    <location>
        <begin position="655"/>
        <end position="682"/>
    </location>
</feature>
<dbReference type="SUPFAM" id="SSF56300">
    <property type="entry name" value="Metallo-dependent phosphatases"/>
    <property type="match status" value="1"/>
</dbReference>
<comment type="similarity">
    <text evidence="9">Belongs to the PPP phosphatase family.</text>
</comment>
<evidence type="ECO:0000313" key="13">
    <source>
        <dbReference type="EMBL" id="KAB5595409.1"/>
    </source>
</evidence>
<dbReference type="Gene3D" id="3.40.50.10810">
    <property type="entry name" value="Tandem AAA-ATPase domain"/>
    <property type="match status" value="1"/>
</dbReference>
<dbReference type="PROSITE" id="PS51194">
    <property type="entry name" value="HELICASE_CTER"/>
    <property type="match status" value="1"/>
</dbReference>
<keyword evidence="14" id="KW-1185">Reference proteome</keyword>
<dbReference type="PRINTS" id="PR00114">
    <property type="entry name" value="STPHPHTASE"/>
</dbReference>
<proteinExistence type="inferred from homology"/>
<dbReference type="InterPro" id="IPR001650">
    <property type="entry name" value="Helicase_C-like"/>
</dbReference>
<feature type="compositionally biased region" description="Acidic residues" evidence="11">
    <location>
        <begin position="656"/>
        <end position="671"/>
    </location>
</feature>
<dbReference type="EC" id="3.1.3.16" evidence="9"/>
<evidence type="ECO:0000256" key="10">
    <source>
        <dbReference type="SAM" id="Coils"/>
    </source>
</evidence>
<feature type="compositionally biased region" description="Basic and acidic residues" evidence="11">
    <location>
        <begin position="1416"/>
        <end position="1427"/>
    </location>
</feature>
<evidence type="ECO:0000256" key="6">
    <source>
        <dbReference type="ARBA" id="ARBA00023211"/>
    </source>
</evidence>
<dbReference type="InterPro" id="IPR004843">
    <property type="entry name" value="Calcineurin-like_PHP"/>
</dbReference>
<gene>
    <name evidence="13" type="ORF">CTheo_1086</name>
</gene>
<dbReference type="Pfam" id="PF00271">
    <property type="entry name" value="Helicase_C"/>
    <property type="match status" value="1"/>
</dbReference>
<dbReference type="PANTHER" id="PTHR45619">
    <property type="entry name" value="SERINE/THREONINE-PROTEIN PHOSPHATASE PP2A-RELATED"/>
    <property type="match status" value="1"/>
</dbReference>
<dbReference type="GO" id="GO:0005524">
    <property type="term" value="F:ATP binding"/>
    <property type="evidence" value="ECO:0007669"/>
    <property type="project" value="InterPro"/>
</dbReference>
<feature type="coiled-coil region" evidence="10">
    <location>
        <begin position="1325"/>
        <end position="1371"/>
    </location>
</feature>
<evidence type="ECO:0000256" key="4">
    <source>
        <dbReference type="ARBA" id="ARBA00022840"/>
    </source>
</evidence>
<dbReference type="Pfam" id="PF00149">
    <property type="entry name" value="Metallophos"/>
    <property type="match status" value="1"/>
</dbReference>
<dbReference type="SUPFAM" id="SSF52540">
    <property type="entry name" value="P-loop containing nucleoside triphosphate hydrolases"/>
    <property type="match status" value="2"/>
</dbReference>
<dbReference type="InterPro" id="IPR047129">
    <property type="entry name" value="PPA2-like"/>
</dbReference>
<dbReference type="GO" id="GO:0046872">
    <property type="term" value="F:metal ion binding"/>
    <property type="evidence" value="ECO:0007669"/>
    <property type="project" value="UniProtKB-KW"/>
</dbReference>
<dbReference type="Proteomes" id="UP000383932">
    <property type="component" value="Unassembled WGS sequence"/>
</dbReference>
<reference evidence="13 14" key="1">
    <citation type="journal article" date="2019" name="Fungal Biol. Biotechnol.">
        <title>Draft genome sequence of fastidious pathogen Ceratobasidium theobromae, which causes vascular-streak dieback in Theobroma cacao.</title>
        <authorList>
            <person name="Ali S.S."/>
            <person name="Asman A."/>
            <person name="Shao J."/>
            <person name="Firmansyah A.P."/>
            <person name="Susilo A.W."/>
            <person name="Rosmana A."/>
            <person name="McMahon P."/>
            <person name="Junaid M."/>
            <person name="Guest D."/>
            <person name="Kheng T.Y."/>
            <person name="Meinhardt L.W."/>
            <person name="Bailey B.A."/>
        </authorList>
    </citation>
    <scope>NUCLEOTIDE SEQUENCE [LARGE SCALE GENOMIC DNA]</scope>
    <source>
        <strain evidence="13 14">CT2</strain>
    </source>
</reference>
<dbReference type="CDD" id="cd18793">
    <property type="entry name" value="SF2_C_SNF"/>
    <property type="match status" value="1"/>
</dbReference>
<dbReference type="Pfam" id="PF00176">
    <property type="entry name" value="SNF2-rel_dom"/>
    <property type="match status" value="1"/>
</dbReference>
<keyword evidence="4" id="KW-0067">ATP-binding</keyword>
<evidence type="ECO:0000256" key="11">
    <source>
        <dbReference type="SAM" id="MobiDB-lite"/>
    </source>
</evidence>
<keyword evidence="6" id="KW-0464">Manganese</keyword>
<dbReference type="SMART" id="SM00156">
    <property type="entry name" value="PP2Ac"/>
    <property type="match status" value="1"/>
</dbReference>
<evidence type="ECO:0000313" key="14">
    <source>
        <dbReference type="Proteomes" id="UP000383932"/>
    </source>
</evidence>
<keyword evidence="10" id="KW-0175">Coiled coil</keyword>
<accession>A0A5N5QUV6</accession>
<feature type="compositionally biased region" description="Low complexity" evidence="11">
    <location>
        <begin position="1394"/>
        <end position="1408"/>
    </location>
</feature>
<comment type="catalytic activity">
    <reaction evidence="8 9">
        <text>O-phospho-L-threonyl-[protein] + H2O = L-threonyl-[protein] + phosphate</text>
        <dbReference type="Rhea" id="RHEA:47004"/>
        <dbReference type="Rhea" id="RHEA-COMP:11060"/>
        <dbReference type="Rhea" id="RHEA-COMP:11605"/>
        <dbReference type="ChEBI" id="CHEBI:15377"/>
        <dbReference type="ChEBI" id="CHEBI:30013"/>
        <dbReference type="ChEBI" id="CHEBI:43474"/>
        <dbReference type="ChEBI" id="CHEBI:61977"/>
        <dbReference type="EC" id="3.1.3.16"/>
    </reaction>
</comment>
<evidence type="ECO:0000256" key="1">
    <source>
        <dbReference type="ARBA" id="ARBA00022723"/>
    </source>
</evidence>
<feature type="domain" description="Helicase C-terminal" evidence="12">
    <location>
        <begin position="2068"/>
        <end position="2229"/>
    </location>
</feature>
<dbReference type="InterPro" id="IPR038718">
    <property type="entry name" value="SNF2-like_sf"/>
</dbReference>
<dbReference type="Gene3D" id="3.60.21.10">
    <property type="match status" value="1"/>
</dbReference>
<dbReference type="InterPro" id="IPR014001">
    <property type="entry name" value="Helicase_ATP-bd"/>
</dbReference>
<feature type="region of interest" description="Disordered" evidence="11">
    <location>
        <begin position="1376"/>
        <end position="1610"/>
    </location>
</feature>